<dbReference type="EnsemblPlants" id="OB12G19700.1">
    <property type="protein sequence ID" value="OB12G19700.1"/>
    <property type="gene ID" value="OB12G19700"/>
</dbReference>
<dbReference type="OMA" id="KEMYANQ"/>
<dbReference type="Proteomes" id="UP000006038">
    <property type="component" value="Chromosome 12"/>
</dbReference>
<reference evidence="1" key="1">
    <citation type="journal article" date="2013" name="Nat. Commun.">
        <title>Whole-genome sequencing of Oryza brachyantha reveals mechanisms underlying Oryza genome evolution.</title>
        <authorList>
            <person name="Chen J."/>
            <person name="Huang Q."/>
            <person name="Gao D."/>
            <person name="Wang J."/>
            <person name="Lang Y."/>
            <person name="Liu T."/>
            <person name="Li B."/>
            <person name="Bai Z."/>
            <person name="Luis Goicoechea J."/>
            <person name="Liang C."/>
            <person name="Chen C."/>
            <person name="Zhang W."/>
            <person name="Sun S."/>
            <person name="Liao Y."/>
            <person name="Zhang X."/>
            <person name="Yang L."/>
            <person name="Song C."/>
            <person name="Wang M."/>
            <person name="Shi J."/>
            <person name="Liu G."/>
            <person name="Liu J."/>
            <person name="Zhou H."/>
            <person name="Zhou W."/>
            <person name="Yu Q."/>
            <person name="An N."/>
            <person name="Chen Y."/>
            <person name="Cai Q."/>
            <person name="Wang B."/>
            <person name="Liu B."/>
            <person name="Min J."/>
            <person name="Huang Y."/>
            <person name="Wu H."/>
            <person name="Li Z."/>
            <person name="Zhang Y."/>
            <person name="Yin Y."/>
            <person name="Song W."/>
            <person name="Jiang J."/>
            <person name="Jackson S.A."/>
            <person name="Wing R.A."/>
            <person name="Wang J."/>
            <person name="Chen M."/>
        </authorList>
    </citation>
    <scope>NUCLEOTIDE SEQUENCE [LARGE SCALE GENOMIC DNA]</scope>
    <source>
        <strain evidence="1">cv. IRGC 101232</strain>
    </source>
</reference>
<name>J3NDB2_ORYBR</name>
<dbReference type="AlphaFoldDB" id="J3NDB2"/>
<proteinExistence type="predicted"/>
<dbReference type="HOGENOM" id="CLU_1828282_0_0_1"/>
<keyword evidence="2" id="KW-1185">Reference proteome</keyword>
<organism evidence="1">
    <name type="scientific">Oryza brachyantha</name>
    <name type="common">malo sina</name>
    <dbReference type="NCBI Taxonomy" id="4533"/>
    <lineage>
        <taxon>Eukaryota</taxon>
        <taxon>Viridiplantae</taxon>
        <taxon>Streptophyta</taxon>
        <taxon>Embryophyta</taxon>
        <taxon>Tracheophyta</taxon>
        <taxon>Spermatophyta</taxon>
        <taxon>Magnoliopsida</taxon>
        <taxon>Liliopsida</taxon>
        <taxon>Poales</taxon>
        <taxon>Poaceae</taxon>
        <taxon>BOP clade</taxon>
        <taxon>Oryzoideae</taxon>
        <taxon>Oryzeae</taxon>
        <taxon>Oryzinae</taxon>
        <taxon>Oryza</taxon>
    </lineage>
</organism>
<evidence type="ECO:0000313" key="2">
    <source>
        <dbReference type="Proteomes" id="UP000006038"/>
    </source>
</evidence>
<dbReference type="STRING" id="4533.J3NDB2"/>
<evidence type="ECO:0000313" key="1">
    <source>
        <dbReference type="EnsemblPlants" id="OB12G19700.1"/>
    </source>
</evidence>
<protein>
    <recommendedName>
        <fullName evidence="3">No apical meristem-associated C-terminal domain-containing protein</fullName>
    </recommendedName>
</protein>
<sequence length="141" mass="16542">MSPNDLCSKGTPSPVANNPVHIIDTEEKEAIDVDDDTLQGSRTDKRLNWSREEDTRLERVKEPLSDFHACWVKSARVWQSGMSDDQIKEKAKEMYANQNHDKPFTLEHIWKVVRGEKKWSAYVNRLNKEKETMQKLTQLKW</sequence>
<dbReference type="PANTHER" id="PTHR45224:SF5">
    <property type="entry name" value="OS02G0311800 PROTEIN"/>
    <property type="match status" value="1"/>
</dbReference>
<evidence type="ECO:0008006" key="3">
    <source>
        <dbReference type="Google" id="ProtNLM"/>
    </source>
</evidence>
<dbReference type="Gramene" id="OB12G19700.1">
    <property type="protein sequence ID" value="OB12G19700.1"/>
    <property type="gene ID" value="OB12G19700"/>
</dbReference>
<dbReference type="PANTHER" id="PTHR45224">
    <property type="entry name" value="OS01G0527900 PROTEIN-RELATED"/>
    <property type="match status" value="1"/>
</dbReference>
<accession>J3NDB2</accession>
<reference evidence="1" key="2">
    <citation type="submission" date="2013-04" db="UniProtKB">
        <authorList>
            <consortium name="EnsemblPlants"/>
        </authorList>
    </citation>
    <scope>IDENTIFICATION</scope>
</reference>